<evidence type="ECO:0000313" key="2">
    <source>
        <dbReference type="Proteomes" id="UP001623661"/>
    </source>
</evidence>
<dbReference type="Proteomes" id="UP001623661">
    <property type="component" value="Unassembled WGS sequence"/>
</dbReference>
<sequence>MLIKTETQEKIGNNVHLYDKIYKSYFMINNKLKEGTFINTKDKLLNTISFNKYEAYMLINKLEELSEYVPPVKKINNYREIINFTQEYERVILRPIDFSINAPIFFLEAADDHITIMENKKLQLIKKILYCRSELKELFQLQEVSVDDYFLQKGISYINTNELLNNIQVTMKKADAVNWKCSSLQFLMGKNKILLNKILDASEEKYLNILKKALPVGCKLDLLLKQIKAICQKSCYALDKSNPGFNEYEFELTIDKEKKLWITDINILNSYKDFKKIDFKTYSRKNATILYEEPIINLK</sequence>
<comment type="caution">
    <text evidence="1">The sequence shown here is derived from an EMBL/GenBank/DDBJ whole genome shotgun (WGS) entry which is preliminary data.</text>
</comment>
<evidence type="ECO:0000313" key="1">
    <source>
        <dbReference type="EMBL" id="MFL0268527.1"/>
    </source>
</evidence>
<keyword evidence="2" id="KW-1185">Reference proteome</keyword>
<proteinExistence type="predicted"/>
<organism evidence="1 2">
    <name type="scientific">Candidatus Clostridium radicumherbarum</name>
    <dbReference type="NCBI Taxonomy" id="3381662"/>
    <lineage>
        <taxon>Bacteria</taxon>
        <taxon>Bacillati</taxon>
        <taxon>Bacillota</taxon>
        <taxon>Clostridia</taxon>
        <taxon>Eubacteriales</taxon>
        <taxon>Clostridiaceae</taxon>
        <taxon>Clostridium</taxon>
    </lineage>
</organism>
<dbReference type="RefSeq" id="WP_406765156.1">
    <property type="nucleotide sequence ID" value="NZ_JBJHZY010000002.1"/>
</dbReference>
<accession>A0ABW8TSG9</accession>
<reference evidence="1 2" key="1">
    <citation type="submission" date="2024-11" db="EMBL/GenBank/DDBJ databases">
        <authorList>
            <person name="Heng Y.C."/>
            <person name="Lim A.C.H."/>
            <person name="Lee J.K.Y."/>
            <person name="Kittelmann S."/>
        </authorList>
    </citation>
    <scope>NUCLEOTIDE SEQUENCE [LARGE SCALE GENOMIC DNA]</scope>
    <source>
        <strain evidence="1 2">WILCCON 0202</strain>
    </source>
</reference>
<gene>
    <name evidence="1" type="ORF">ACJDUH_10445</name>
</gene>
<dbReference type="EMBL" id="JBJHZY010000002">
    <property type="protein sequence ID" value="MFL0268527.1"/>
    <property type="molecule type" value="Genomic_DNA"/>
</dbReference>
<name>A0ABW8TSG9_9CLOT</name>
<protein>
    <submittedName>
        <fullName evidence="1">YheC/YheD family protein</fullName>
    </submittedName>
</protein>
<dbReference type="InterPro" id="IPR026838">
    <property type="entry name" value="YheC/D"/>
</dbReference>
<dbReference type="Pfam" id="PF14398">
    <property type="entry name" value="ATPgrasp_YheCD"/>
    <property type="match status" value="1"/>
</dbReference>